<keyword evidence="1" id="KW-1133">Transmembrane helix</keyword>
<proteinExistence type="predicted"/>
<dbReference type="GO" id="GO:0016020">
    <property type="term" value="C:membrane"/>
    <property type="evidence" value="ECO:0007669"/>
    <property type="project" value="TreeGrafter"/>
</dbReference>
<dbReference type="PANTHER" id="PTHR34814">
    <property type="entry name" value="NITROSOGUANIDINE RESISTANCE PROTEIN SNG1"/>
    <property type="match status" value="1"/>
</dbReference>
<feature type="transmembrane region" description="Helical" evidence="1">
    <location>
        <begin position="237"/>
        <end position="261"/>
    </location>
</feature>
<evidence type="ECO:0000256" key="1">
    <source>
        <dbReference type="SAM" id="Phobius"/>
    </source>
</evidence>
<name>A0A5M3MF13_CONPW</name>
<evidence type="ECO:0000313" key="3">
    <source>
        <dbReference type="EMBL" id="EIW77627.1"/>
    </source>
</evidence>
<feature type="transmembrane region" description="Helical" evidence="1">
    <location>
        <begin position="304"/>
        <end position="322"/>
    </location>
</feature>
<dbReference type="GeneID" id="19200126"/>
<protein>
    <recommendedName>
        <fullName evidence="2">DUF3533 domain-containing protein</fullName>
    </recommendedName>
</protein>
<evidence type="ECO:0000259" key="2">
    <source>
        <dbReference type="Pfam" id="PF12051"/>
    </source>
</evidence>
<dbReference type="AlphaFoldDB" id="A0A5M3MF13"/>
<sequence>MWICLPIYWGALAYPTQRTKNLAVWFVDRDDSQLGRSLWTAVSGPNNTGLPLGWQRLSEGDAVLSGEEGNAVVTGAVLNNEIWAAVVVASNATSRLAAARETGDSTFDPRGLVTMYYAQARQEIAIGTYLLPSLTSALSAATGAYATTSAQDYLMRVYAQGRPNTTALQMLARAPQTLVPGVAFSQINLRPLTAPVATAVILVGQIFLAIFTSIITMANATARAHIAPRLKFRSYTVLRLVVPTAAYVPLALTYSLVSLAFGLPFDAKYGQGVGFVLFWVYVWLGLCALGLALEAMVTVLTPRFLPFFLFLLIIVNLSAAALPDELQPSLYKYSVAFPMWNLCVSYGNVHLADSLTDVLSGIYFQFVCNPYDLVQRLLSTRYQRGGAHRVDDTLNVDDHRFLVAFPPARGRSRSRERTGCVGAECCARKWEDGYESVT</sequence>
<dbReference type="RefSeq" id="XP_007772014.1">
    <property type="nucleotide sequence ID" value="XM_007773824.1"/>
</dbReference>
<dbReference type="Pfam" id="PF12051">
    <property type="entry name" value="DUF3533"/>
    <property type="match status" value="1"/>
</dbReference>
<accession>A0A5M3MF13</accession>
<comment type="caution">
    <text evidence="3">The sequence shown here is derived from an EMBL/GenBank/DDBJ whole genome shotgun (WGS) entry which is preliminary data.</text>
</comment>
<feature type="non-terminal residue" evidence="3">
    <location>
        <position position="438"/>
    </location>
</feature>
<evidence type="ECO:0000313" key="4">
    <source>
        <dbReference type="Proteomes" id="UP000053558"/>
    </source>
</evidence>
<dbReference type="Proteomes" id="UP000053558">
    <property type="component" value="Unassembled WGS sequence"/>
</dbReference>
<gene>
    <name evidence="3" type="ORF">CONPUDRAFT_128595</name>
</gene>
<dbReference type="InterPro" id="IPR022703">
    <property type="entry name" value="DUF3533"/>
</dbReference>
<keyword evidence="1" id="KW-0812">Transmembrane</keyword>
<reference evidence="4" key="1">
    <citation type="journal article" date="2012" name="Science">
        <title>The Paleozoic origin of enzymatic lignin decomposition reconstructed from 31 fungal genomes.</title>
        <authorList>
            <person name="Floudas D."/>
            <person name="Binder M."/>
            <person name="Riley R."/>
            <person name="Barry K."/>
            <person name="Blanchette R.A."/>
            <person name="Henrissat B."/>
            <person name="Martinez A.T."/>
            <person name="Otillar R."/>
            <person name="Spatafora J.W."/>
            <person name="Yadav J.S."/>
            <person name="Aerts A."/>
            <person name="Benoit I."/>
            <person name="Boyd A."/>
            <person name="Carlson A."/>
            <person name="Copeland A."/>
            <person name="Coutinho P.M."/>
            <person name="de Vries R.P."/>
            <person name="Ferreira P."/>
            <person name="Findley K."/>
            <person name="Foster B."/>
            <person name="Gaskell J."/>
            <person name="Glotzer D."/>
            <person name="Gorecki P."/>
            <person name="Heitman J."/>
            <person name="Hesse C."/>
            <person name="Hori C."/>
            <person name="Igarashi K."/>
            <person name="Jurgens J.A."/>
            <person name="Kallen N."/>
            <person name="Kersten P."/>
            <person name="Kohler A."/>
            <person name="Kuees U."/>
            <person name="Kumar T.K.A."/>
            <person name="Kuo A."/>
            <person name="LaButti K."/>
            <person name="Larrondo L.F."/>
            <person name="Lindquist E."/>
            <person name="Ling A."/>
            <person name="Lombard V."/>
            <person name="Lucas S."/>
            <person name="Lundell T."/>
            <person name="Martin R."/>
            <person name="McLaughlin D.J."/>
            <person name="Morgenstern I."/>
            <person name="Morin E."/>
            <person name="Murat C."/>
            <person name="Nagy L.G."/>
            <person name="Nolan M."/>
            <person name="Ohm R.A."/>
            <person name="Patyshakuliyeva A."/>
            <person name="Rokas A."/>
            <person name="Ruiz-Duenas F.J."/>
            <person name="Sabat G."/>
            <person name="Salamov A."/>
            <person name="Samejima M."/>
            <person name="Schmutz J."/>
            <person name="Slot J.C."/>
            <person name="St John F."/>
            <person name="Stenlid J."/>
            <person name="Sun H."/>
            <person name="Sun S."/>
            <person name="Syed K."/>
            <person name="Tsang A."/>
            <person name="Wiebenga A."/>
            <person name="Young D."/>
            <person name="Pisabarro A."/>
            <person name="Eastwood D.C."/>
            <person name="Martin F."/>
            <person name="Cullen D."/>
            <person name="Grigoriev I.V."/>
            <person name="Hibbett D.S."/>
        </authorList>
    </citation>
    <scope>NUCLEOTIDE SEQUENCE [LARGE SCALE GENOMIC DNA]</scope>
    <source>
        <strain evidence="4">RWD-64-598 SS2</strain>
    </source>
</reference>
<dbReference type="OMA" id="WTMVNLR"/>
<dbReference type="InterPro" id="IPR053001">
    <property type="entry name" value="MNNG_permease-like"/>
</dbReference>
<feature type="transmembrane region" description="Helical" evidence="1">
    <location>
        <begin position="196"/>
        <end position="216"/>
    </location>
</feature>
<keyword evidence="1" id="KW-0472">Membrane</keyword>
<feature type="transmembrane region" description="Helical" evidence="1">
    <location>
        <begin position="273"/>
        <end position="292"/>
    </location>
</feature>
<dbReference type="KEGG" id="cput:CONPUDRAFT_128595"/>
<dbReference type="EMBL" id="JH711583">
    <property type="protein sequence ID" value="EIW77627.1"/>
    <property type="molecule type" value="Genomic_DNA"/>
</dbReference>
<organism evidence="3 4">
    <name type="scientific">Coniophora puteana (strain RWD-64-598)</name>
    <name type="common">Brown rot fungus</name>
    <dbReference type="NCBI Taxonomy" id="741705"/>
    <lineage>
        <taxon>Eukaryota</taxon>
        <taxon>Fungi</taxon>
        <taxon>Dikarya</taxon>
        <taxon>Basidiomycota</taxon>
        <taxon>Agaricomycotina</taxon>
        <taxon>Agaricomycetes</taxon>
        <taxon>Agaricomycetidae</taxon>
        <taxon>Boletales</taxon>
        <taxon>Coniophorineae</taxon>
        <taxon>Coniophoraceae</taxon>
        <taxon>Coniophora</taxon>
    </lineage>
</organism>
<keyword evidence="4" id="KW-1185">Reference proteome</keyword>
<dbReference type="PANTHER" id="PTHR34814:SF1">
    <property type="entry name" value="NITROSOGUANIDINE RESISTANCE PROTEIN SNG1"/>
    <property type="match status" value="1"/>
</dbReference>
<dbReference type="OrthoDB" id="2140105at2759"/>
<feature type="domain" description="DUF3533" evidence="2">
    <location>
        <begin position="2"/>
        <end position="346"/>
    </location>
</feature>